<sequence>MDSRLVTASEDDSSPLIMIWDLRNARAPEKGSFLVMVLASSHLRTTGPSTSIDAPAIPTSRHYLLR</sequence>
<dbReference type="AlphaFoldDB" id="A0A9P5TGP6"/>
<accession>A0A9P5TGP6</accession>
<name>A0A9P5TGP6_GYMJU</name>
<comment type="caution">
    <text evidence="1">The sequence shown here is derived from an EMBL/GenBank/DDBJ whole genome shotgun (WGS) entry which is preliminary data.</text>
</comment>
<reference evidence="1" key="1">
    <citation type="submission" date="2020-11" db="EMBL/GenBank/DDBJ databases">
        <authorList>
            <consortium name="DOE Joint Genome Institute"/>
            <person name="Ahrendt S."/>
            <person name="Riley R."/>
            <person name="Andreopoulos W."/>
            <person name="LaButti K."/>
            <person name="Pangilinan J."/>
            <person name="Ruiz-duenas F.J."/>
            <person name="Barrasa J.M."/>
            <person name="Sanchez-Garcia M."/>
            <person name="Camarero S."/>
            <person name="Miyauchi S."/>
            <person name="Serrano A."/>
            <person name="Linde D."/>
            <person name="Babiker R."/>
            <person name="Drula E."/>
            <person name="Ayuso-Fernandez I."/>
            <person name="Pacheco R."/>
            <person name="Padilla G."/>
            <person name="Ferreira P."/>
            <person name="Barriuso J."/>
            <person name="Kellner H."/>
            <person name="Castanera R."/>
            <person name="Alfaro M."/>
            <person name="Ramirez L."/>
            <person name="Pisabarro A.G."/>
            <person name="Kuo A."/>
            <person name="Tritt A."/>
            <person name="Lipzen A."/>
            <person name="He G."/>
            <person name="Yan M."/>
            <person name="Ng V."/>
            <person name="Cullen D."/>
            <person name="Martin F."/>
            <person name="Rosso M.-N."/>
            <person name="Henrissat B."/>
            <person name="Hibbett D."/>
            <person name="Martinez A.T."/>
            <person name="Grigoriev I.V."/>
        </authorList>
    </citation>
    <scope>NUCLEOTIDE SEQUENCE</scope>
    <source>
        <strain evidence="1">AH 44721</strain>
    </source>
</reference>
<dbReference type="InterPro" id="IPR015943">
    <property type="entry name" value="WD40/YVTN_repeat-like_dom_sf"/>
</dbReference>
<dbReference type="EMBL" id="JADNYJ010000156">
    <property type="protein sequence ID" value="KAF8878680.1"/>
    <property type="molecule type" value="Genomic_DNA"/>
</dbReference>
<dbReference type="Gene3D" id="2.130.10.10">
    <property type="entry name" value="YVTN repeat-like/Quinoprotein amine dehydrogenase"/>
    <property type="match status" value="1"/>
</dbReference>
<evidence type="ECO:0000313" key="2">
    <source>
        <dbReference type="Proteomes" id="UP000724874"/>
    </source>
</evidence>
<proteinExistence type="predicted"/>
<dbReference type="Proteomes" id="UP000724874">
    <property type="component" value="Unassembled WGS sequence"/>
</dbReference>
<gene>
    <name evidence="1" type="ORF">CPB84DRAFT_1852314</name>
</gene>
<organism evidence="1 2">
    <name type="scientific">Gymnopilus junonius</name>
    <name type="common">Spectacular rustgill mushroom</name>
    <name type="synonym">Gymnopilus spectabilis subsp. junonius</name>
    <dbReference type="NCBI Taxonomy" id="109634"/>
    <lineage>
        <taxon>Eukaryota</taxon>
        <taxon>Fungi</taxon>
        <taxon>Dikarya</taxon>
        <taxon>Basidiomycota</taxon>
        <taxon>Agaricomycotina</taxon>
        <taxon>Agaricomycetes</taxon>
        <taxon>Agaricomycetidae</taxon>
        <taxon>Agaricales</taxon>
        <taxon>Agaricineae</taxon>
        <taxon>Hymenogastraceae</taxon>
        <taxon>Gymnopilus</taxon>
    </lineage>
</organism>
<keyword evidence="2" id="KW-1185">Reference proteome</keyword>
<dbReference type="OrthoDB" id="542917at2759"/>
<protein>
    <submittedName>
        <fullName evidence="1">Uncharacterized protein</fullName>
    </submittedName>
</protein>
<evidence type="ECO:0000313" key="1">
    <source>
        <dbReference type="EMBL" id="KAF8878680.1"/>
    </source>
</evidence>